<feature type="active site" evidence="5 6">
    <location>
        <position position="287"/>
    </location>
</feature>
<dbReference type="CDD" id="cd17541">
    <property type="entry name" value="REC_CheB-like"/>
    <property type="match status" value="1"/>
</dbReference>
<reference evidence="10 11" key="1">
    <citation type="submission" date="2020-01" db="EMBL/GenBank/DDBJ databases">
        <authorList>
            <person name="Chen J."/>
            <person name="Zhu S."/>
            <person name="Yang J."/>
        </authorList>
    </citation>
    <scope>NUCLEOTIDE SEQUENCE [LARGE SCALE GENOMIC DNA]</scope>
    <source>
        <strain evidence="10 11">345S023</strain>
    </source>
</reference>
<evidence type="ECO:0000259" key="9">
    <source>
        <dbReference type="PROSITE" id="PS50122"/>
    </source>
</evidence>
<keyword evidence="2 5" id="KW-0145">Chemotaxis</keyword>
<dbReference type="InterPro" id="IPR011006">
    <property type="entry name" value="CheY-like_superfamily"/>
</dbReference>
<dbReference type="Gene3D" id="3.40.50.180">
    <property type="entry name" value="Methylesterase CheB, C-terminal domain"/>
    <property type="match status" value="1"/>
</dbReference>
<dbReference type="InterPro" id="IPR000673">
    <property type="entry name" value="Sig_transdc_resp-reg_Me-estase"/>
</dbReference>
<dbReference type="NCBIfam" id="NF001965">
    <property type="entry name" value="PRK00742.1"/>
    <property type="match status" value="1"/>
</dbReference>
<evidence type="ECO:0000256" key="4">
    <source>
        <dbReference type="ARBA" id="ARBA00048267"/>
    </source>
</evidence>
<comment type="subcellular location">
    <subcellularLocation>
        <location evidence="5">Cytoplasm</location>
    </subcellularLocation>
</comment>
<protein>
    <recommendedName>
        <fullName evidence="5">Protein-glutamate methylesterase/protein-glutamine glutaminase</fullName>
        <ecNumber evidence="5">3.1.1.61</ecNumber>
        <ecNumber evidence="5">3.5.1.44</ecNumber>
    </recommendedName>
</protein>
<dbReference type="PANTHER" id="PTHR42872:SF6">
    <property type="entry name" value="PROTEIN-GLUTAMATE METHYLESTERASE_PROTEIN-GLUTAMINE GLUTAMINASE"/>
    <property type="match status" value="1"/>
</dbReference>
<dbReference type="GO" id="GO:0006935">
    <property type="term" value="P:chemotaxis"/>
    <property type="evidence" value="ECO:0007669"/>
    <property type="project" value="UniProtKB-UniRule"/>
</dbReference>
<dbReference type="GO" id="GO:0008984">
    <property type="term" value="F:protein-glutamate methylesterase activity"/>
    <property type="evidence" value="ECO:0007669"/>
    <property type="project" value="UniProtKB-UniRule"/>
</dbReference>
<dbReference type="SMART" id="SM00448">
    <property type="entry name" value="REC"/>
    <property type="match status" value="1"/>
</dbReference>
<feature type="domain" description="CheB-type methylesterase" evidence="9">
    <location>
        <begin position="155"/>
        <end position="340"/>
    </location>
</feature>
<feature type="active site" evidence="5 6">
    <location>
        <position position="167"/>
    </location>
</feature>
<dbReference type="GO" id="GO:0000156">
    <property type="term" value="F:phosphorelay response regulator activity"/>
    <property type="evidence" value="ECO:0007669"/>
    <property type="project" value="InterPro"/>
</dbReference>
<evidence type="ECO:0000313" key="10">
    <source>
        <dbReference type="EMBL" id="NDV92028.1"/>
    </source>
</evidence>
<comment type="PTM">
    <text evidence="5">Phosphorylated by CheA. Phosphorylation of the N-terminal regulatory domain activates the methylesterase activity.</text>
</comment>
<accession>A0A7X5RLG3</accession>
<dbReference type="PROSITE" id="PS50110">
    <property type="entry name" value="RESPONSE_REGULATORY"/>
    <property type="match status" value="1"/>
</dbReference>
<dbReference type="GO" id="GO:0008168">
    <property type="term" value="F:methyltransferase activity"/>
    <property type="evidence" value="ECO:0007669"/>
    <property type="project" value="UniProtKB-KW"/>
</dbReference>
<dbReference type="SUPFAM" id="SSF52172">
    <property type="entry name" value="CheY-like"/>
    <property type="match status" value="1"/>
</dbReference>
<dbReference type="InterPro" id="IPR035909">
    <property type="entry name" value="CheB_C"/>
</dbReference>
<comment type="similarity">
    <text evidence="5">Belongs to the CheB family.</text>
</comment>
<dbReference type="AlphaFoldDB" id="A0A7X5RLG3"/>
<dbReference type="EC" id="3.1.1.61" evidence="5"/>
<dbReference type="EC" id="3.5.1.44" evidence="5"/>
<dbReference type="SUPFAM" id="SSF52738">
    <property type="entry name" value="Methylesterase CheB, C-terminal domain"/>
    <property type="match status" value="1"/>
</dbReference>
<sequence length="348" mass="38151">MKKIRLLIVEDSPTVCVYLGLIFAEYDDIEIVAVAKNGREGINFTIDFRPDIVLMDLHMPEVDGFAATHEIMSRCPTPIIIITATGDPQDKFLSIKALECGAVGLLEKPAGLNHGNSKKQVTHLINHIRALSDVKTVQFRRKYKTHQKKDLEREIKRTHSIIAIATSTGGPQALAKILTNLDDTFPLPILLVQHIAPDFANGFAEWLQSVTKLKVIVAKGGERIYSGKVYLCTNDSHIGITSNERIFLSSSPAINGFRPSANYLFESVGRALGDKSLALILTGMGNDGIKGLTSLKQAGGYVVAQDESSSVVFGMPKAAIDANLADDIFELNEIAQWLHQMQNERNDA</sequence>
<comment type="caution">
    <text evidence="10">The sequence shown here is derived from an EMBL/GenBank/DDBJ whole genome shotgun (WGS) entry which is preliminary data.</text>
</comment>
<dbReference type="CDD" id="cd16432">
    <property type="entry name" value="CheB_Rec"/>
    <property type="match status" value="1"/>
</dbReference>
<dbReference type="InterPro" id="IPR008248">
    <property type="entry name" value="CheB-like"/>
</dbReference>
<feature type="active site" evidence="5 6">
    <location>
        <position position="194"/>
    </location>
</feature>
<keyword evidence="5 7" id="KW-0597">Phosphoprotein</keyword>
<evidence type="ECO:0000313" key="11">
    <source>
        <dbReference type="Proteomes" id="UP000470213"/>
    </source>
</evidence>
<dbReference type="Pfam" id="PF00072">
    <property type="entry name" value="Response_reg"/>
    <property type="match status" value="1"/>
</dbReference>
<dbReference type="Pfam" id="PF01339">
    <property type="entry name" value="CheB_methylest"/>
    <property type="match status" value="1"/>
</dbReference>
<dbReference type="InterPro" id="IPR001789">
    <property type="entry name" value="Sig_transdc_resp-reg_receiver"/>
</dbReference>
<evidence type="ECO:0000256" key="7">
    <source>
        <dbReference type="PROSITE-ProRule" id="PRU00169"/>
    </source>
</evidence>
<dbReference type="GO" id="GO:0005737">
    <property type="term" value="C:cytoplasm"/>
    <property type="evidence" value="ECO:0007669"/>
    <property type="project" value="UniProtKB-SubCell"/>
</dbReference>
<dbReference type="PIRSF" id="PIRSF000876">
    <property type="entry name" value="RR_chemtxs_CheB"/>
    <property type="match status" value="1"/>
</dbReference>
<evidence type="ECO:0000256" key="1">
    <source>
        <dbReference type="ARBA" id="ARBA00022490"/>
    </source>
</evidence>
<feature type="modified residue" description="4-aspartylphosphate" evidence="5 7">
    <location>
        <position position="56"/>
    </location>
</feature>
<dbReference type="Gene3D" id="3.40.50.2300">
    <property type="match status" value="1"/>
</dbReference>
<comment type="function">
    <text evidence="5">Involved in chemotaxis. Part of a chemotaxis signal transduction system that modulates chemotaxis in response to various stimuli. Catalyzes the demethylation of specific methylglutamate residues introduced into the chemoreceptors (methyl-accepting chemotaxis proteins or MCP) by CheR. Also mediates the irreversible deamidation of specific glutamine residues to glutamic acid.</text>
</comment>
<dbReference type="PANTHER" id="PTHR42872">
    <property type="entry name" value="PROTEIN-GLUTAMATE METHYLESTERASE/PROTEIN-GLUTAMINE GLUTAMINASE"/>
    <property type="match status" value="1"/>
</dbReference>
<dbReference type="HAMAP" id="MF_00099">
    <property type="entry name" value="CheB_chemtxs"/>
    <property type="match status" value="1"/>
</dbReference>
<feature type="domain" description="Response regulatory" evidence="8">
    <location>
        <begin position="5"/>
        <end position="123"/>
    </location>
</feature>
<keyword evidence="1 5" id="KW-0963">Cytoplasm</keyword>
<evidence type="ECO:0000256" key="5">
    <source>
        <dbReference type="HAMAP-Rule" id="MF_00099"/>
    </source>
</evidence>
<dbReference type="Proteomes" id="UP000470213">
    <property type="component" value="Unassembled WGS sequence"/>
</dbReference>
<keyword evidence="11" id="KW-1185">Reference proteome</keyword>
<organism evidence="10 11">
    <name type="scientific">Alteromonas profundi</name>
    <dbReference type="NCBI Taxonomy" id="2696062"/>
    <lineage>
        <taxon>Bacteria</taxon>
        <taxon>Pseudomonadati</taxon>
        <taxon>Pseudomonadota</taxon>
        <taxon>Gammaproteobacteria</taxon>
        <taxon>Alteromonadales</taxon>
        <taxon>Alteromonadaceae</taxon>
        <taxon>Alteromonas/Salinimonas group</taxon>
        <taxon>Alteromonas</taxon>
    </lineage>
</organism>
<comment type="domain">
    <text evidence="5">Contains a C-terminal catalytic domain, and an N-terminal region which modulates catalytic activity.</text>
</comment>
<comment type="catalytic activity">
    <reaction evidence="4 5">
        <text>[protein]-L-glutamate 5-O-methyl ester + H2O = L-glutamyl-[protein] + methanol + H(+)</text>
        <dbReference type="Rhea" id="RHEA:23236"/>
        <dbReference type="Rhea" id="RHEA-COMP:10208"/>
        <dbReference type="Rhea" id="RHEA-COMP:10311"/>
        <dbReference type="ChEBI" id="CHEBI:15377"/>
        <dbReference type="ChEBI" id="CHEBI:15378"/>
        <dbReference type="ChEBI" id="CHEBI:17790"/>
        <dbReference type="ChEBI" id="CHEBI:29973"/>
        <dbReference type="ChEBI" id="CHEBI:82795"/>
        <dbReference type="EC" id="3.1.1.61"/>
    </reaction>
</comment>
<gene>
    <name evidence="5 10" type="primary">cheB</name>
    <name evidence="10" type="ORF">GTH32_12670</name>
</gene>
<dbReference type="RefSeq" id="WP_049587443.1">
    <property type="nucleotide sequence ID" value="NZ_JAAAWN010000016.1"/>
</dbReference>
<dbReference type="GO" id="GO:0032259">
    <property type="term" value="P:methylation"/>
    <property type="evidence" value="ECO:0007669"/>
    <property type="project" value="UniProtKB-KW"/>
</dbReference>
<name>A0A7X5RLG3_9ALTE</name>
<proteinExistence type="inferred from homology"/>
<comment type="catalytic activity">
    <reaction evidence="5">
        <text>L-glutaminyl-[protein] + H2O = L-glutamyl-[protein] + NH4(+)</text>
        <dbReference type="Rhea" id="RHEA:16441"/>
        <dbReference type="Rhea" id="RHEA-COMP:10207"/>
        <dbReference type="Rhea" id="RHEA-COMP:10208"/>
        <dbReference type="ChEBI" id="CHEBI:15377"/>
        <dbReference type="ChEBI" id="CHEBI:28938"/>
        <dbReference type="ChEBI" id="CHEBI:29973"/>
        <dbReference type="ChEBI" id="CHEBI:30011"/>
        <dbReference type="EC" id="3.5.1.44"/>
    </reaction>
</comment>
<evidence type="ECO:0000256" key="2">
    <source>
        <dbReference type="ARBA" id="ARBA00022500"/>
    </source>
</evidence>
<dbReference type="GO" id="GO:0050568">
    <property type="term" value="F:protein-glutamine glutaminase activity"/>
    <property type="evidence" value="ECO:0007669"/>
    <property type="project" value="UniProtKB-UniRule"/>
</dbReference>
<evidence type="ECO:0000256" key="6">
    <source>
        <dbReference type="PROSITE-ProRule" id="PRU00050"/>
    </source>
</evidence>
<dbReference type="EMBL" id="JAAAWN010000016">
    <property type="protein sequence ID" value="NDV92028.1"/>
    <property type="molecule type" value="Genomic_DNA"/>
</dbReference>
<evidence type="ECO:0000259" key="8">
    <source>
        <dbReference type="PROSITE" id="PS50110"/>
    </source>
</evidence>
<dbReference type="PROSITE" id="PS50122">
    <property type="entry name" value="CHEB"/>
    <property type="match status" value="1"/>
</dbReference>
<evidence type="ECO:0000256" key="3">
    <source>
        <dbReference type="ARBA" id="ARBA00022801"/>
    </source>
</evidence>
<keyword evidence="10" id="KW-0489">Methyltransferase</keyword>
<keyword evidence="10" id="KW-0808">Transferase</keyword>
<keyword evidence="3 5" id="KW-0378">Hydrolase</keyword>